<feature type="signal peptide" evidence="1">
    <location>
        <begin position="1"/>
        <end position="27"/>
    </location>
</feature>
<keyword evidence="1" id="KW-0732">Signal</keyword>
<protein>
    <submittedName>
        <fullName evidence="2">Uncharacterized protein</fullName>
    </submittedName>
</protein>
<dbReference type="EMBL" id="JAGSOG010000245">
    <property type="protein sequence ID" value="MBR7837970.1"/>
    <property type="molecule type" value="Genomic_DNA"/>
</dbReference>
<evidence type="ECO:0000313" key="2">
    <source>
        <dbReference type="EMBL" id="MBR7837970.1"/>
    </source>
</evidence>
<evidence type="ECO:0000313" key="3">
    <source>
        <dbReference type="Proteomes" id="UP000675781"/>
    </source>
</evidence>
<feature type="chain" id="PRO_5037957671" evidence="1">
    <location>
        <begin position="28"/>
        <end position="251"/>
    </location>
</feature>
<evidence type="ECO:0000256" key="1">
    <source>
        <dbReference type="SAM" id="SignalP"/>
    </source>
</evidence>
<keyword evidence="3" id="KW-1185">Reference proteome</keyword>
<organism evidence="2 3">
    <name type="scientific">Actinospica durhamensis</name>
    <dbReference type="NCBI Taxonomy" id="1508375"/>
    <lineage>
        <taxon>Bacteria</taxon>
        <taxon>Bacillati</taxon>
        <taxon>Actinomycetota</taxon>
        <taxon>Actinomycetes</taxon>
        <taxon>Catenulisporales</taxon>
        <taxon>Actinospicaceae</taxon>
        <taxon>Actinospica</taxon>
    </lineage>
</organism>
<dbReference type="RefSeq" id="WP_212532432.1">
    <property type="nucleotide sequence ID" value="NZ_JAGSOG010000245.1"/>
</dbReference>
<gene>
    <name evidence="2" type="ORF">KDL01_32155</name>
</gene>
<comment type="caution">
    <text evidence="2">The sequence shown here is derived from an EMBL/GenBank/DDBJ whole genome shotgun (WGS) entry which is preliminary data.</text>
</comment>
<proteinExistence type="predicted"/>
<accession>A0A941EUL5</accession>
<dbReference type="AlphaFoldDB" id="A0A941EUL5"/>
<reference evidence="2" key="1">
    <citation type="submission" date="2021-04" db="EMBL/GenBank/DDBJ databases">
        <title>Genome based classification of Actinospica acidithermotolerans sp. nov., an actinobacterium isolated from an Indonesian hot spring.</title>
        <authorList>
            <person name="Kusuma A.B."/>
            <person name="Putra K.E."/>
            <person name="Nafisah S."/>
            <person name="Loh J."/>
            <person name="Nouioui I."/>
            <person name="Goodfellow M."/>
        </authorList>
    </citation>
    <scope>NUCLEOTIDE SEQUENCE</scope>
    <source>
        <strain evidence="2">CSCA 57</strain>
    </source>
</reference>
<sequence>MKNVRRLRYVAPAVLALVLGTAPGASANTGLASGAVVANTTAQNFQYTATWDYWSVTAVVPTSTSNYELYLFGPGGSYLGASTYGAGLTDFMAVDSNTGTRSLPQTYDPEVTLNSAGRYWIQSQYGDSEVSIPTPTHQGTTGFSDPDISYMILDSNNVVSISDIYLTAGESFWASTPTAADNVFLLEADPSYSSTWVQSRAIATIREHTQVIDNCTLYTATITGWHALVMIDDTQPVATSPQQGVPTRCRS</sequence>
<name>A0A941EUL5_9ACTN</name>
<dbReference type="Proteomes" id="UP000675781">
    <property type="component" value="Unassembled WGS sequence"/>
</dbReference>